<comment type="caution">
    <text evidence="1">The sequence shown here is derived from an EMBL/GenBank/DDBJ whole genome shotgun (WGS) entry which is preliminary data.</text>
</comment>
<gene>
    <name evidence="1" type="ORF">WJX73_005929</name>
</gene>
<sequence>MSLDECVSSRGVLRATDSVSRCHARSYLSRRSASTFALTEAAKFRPFNGGSEQQVAHSPAGALNTRV</sequence>
<protein>
    <submittedName>
        <fullName evidence="1">Uncharacterized protein</fullName>
    </submittedName>
</protein>
<keyword evidence="2" id="KW-1185">Reference proteome</keyword>
<accession>A0AAW1Q0V7</accession>
<dbReference type="AlphaFoldDB" id="A0AAW1Q0V7"/>
<proteinExistence type="predicted"/>
<dbReference type="Proteomes" id="UP001465755">
    <property type="component" value="Unassembled WGS sequence"/>
</dbReference>
<evidence type="ECO:0000313" key="1">
    <source>
        <dbReference type="EMBL" id="KAK9813734.1"/>
    </source>
</evidence>
<dbReference type="EMBL" id="JALJOQ010000003">
    <property type="protein sequence ID" value="KAK9813734.1"/>
    <property type="molecule type" value="Genomic_DNA"/>
</dbReference>
<name>A0AAW1Q0V7_9CHLO</name>
<evidence type="ECO:0000313" key="2">
    <source>
        <dbReference type="Proteomes" id="UP001465755"/>
    </source>
</evidence>
<reference evidence="1 2" key="1">
    <citation type="journal article" date="2024" name="Nat. Commun.">
        <title>Phylogenomics reveals the evolutionary origins of lichenization in chlorophyte algae.</title>
        <authorList>
            <person name="Puginier C."/>
            <person name="Libourel C."/>
            <person name="Otte J."/>
            <person name="Skaloud P."/>
            <person name="Haon M."/>
            <person name="Grisel S."/>
            <person name="Petersen M."/>
            <person name="Berrin J.G."/>
            <person name="Delaux P.M."/>
            <person name="Dal Grande F."/>
            <person name="Keller J."/>
        </authorList>
    </citation>
    <scope>NUCLEOTIDE SEQUENCE [LARGE SCALE GENOMIC DNA]</scope>
    <source>
        <strain evidence="1 2">SAG 2036</strain>
    </source>
</reference>
<organism evidence="1 2">
    <name type="scientific">Symbiochloris irregularis</name>
    <dbReference type="NCBI Taxonomy" id="706552"/>
    <lineage>
        <taxon>Eukaryota</taxon>
        <taxon>Viridiplantae</taxon>
        <taxon>Chlorophyta</taxon>
        <taxon>core chlorophytes</taxon>
        <taxon>Trebouxiophyceae</taxon>
        <taxon>Trebouxiales</taxon>
        <taxon>Trebouxiaceae</taxon>
        <taxon>Symbiochloris</taxon>
    </lineage>
</organism>